<name>A0ABU7UK40_9CLOT</name>
<evidence type="ECO:0000313" key="6">
    <source>
        <dbReference type="Proteomes" id="UP001498469"/>
    </source>
</evidence>
<evidence type="ECO:0000313" key="5">
    <source>
        <dbReference type="EMBL" id="MEF2111760.1"/>
    </source>
</evidence>
<dbReference type="InterPro" id="IPR051317">
    <property type="entry name" value="Gfo/Idh/MocA_oxidoreduct"/>
</dbReference>
<comment type="caution">
    <text evidence="5">The sequence shown here is derived from an EMBL/GenBank/DDBJ whole genome shotgun (WGS) entry which is preliminary data.</text>
</comment>
<accession>A0ABU7UK40</accession>
<dbReference type="EMBL" id="JAZHFS010000004">
    <property type="protein sequence ID" value="MEF2111760.1"/>
    <property type="molecule type" value="Genomic_DNA"/>
</dbReference>
<evidence type="ECO:0000256" key="2">
    <source>
        <dbReference type="ARBA" id="ARBA00023002"/>
    </source>
</evidence>
<gene>
    <name evidence="5" type="ORF">SJI18_05480</name>
</gene>
<organism evidence="5 6">
    <name type="scientific">Clostridium frigoriphilum</name>
    <dbReference type="NCBI Taxonomy" id="443253"/>
    <lineage>
        <taxon>Bacteria</taxon>
        <taxon>Bacillati</taxon>
        <taxon>Bacillota</taxon>
        <taxon>Clostridia</taxon>
        <taxon>Eubacteriales</taxon>
        <taxon>Clostridiaceae</taxon>
        <taxon>Clostridium</taxon>
    </lineage>
</organism>
<dbReference type="PANTHER" id="PTHR43708">
    <property type="entry name" value="CONSERVED EXPRESSED OXIDOREDUCTASE (EUROFUNG)"/>
    <property type="match status" value="1"/>
</dbReference>
<keyword evidence="6" id="KW-1185">Reference proteome</keyword>
<dbReference type="RefSeq" id="WP_216250012.1">
    <property type="nucleotide sequence ID" value="NZ_JAZHFS010000004.1"/>
</dbReference>
<dbReference type="PANTHER" id="PTHR43708:SF5">
    <property type="entry name" value="CONSERVED EXPRESSED OXIDOREDUCTASE (EUROFUNG)-RELATED"/>
    <property type="match status" value="1"/>
</dbReference>
<comment type="similarity">
    <text evidence="1">Belongs to the Gfo/Idh/MocA family.</text>
</comment>
<proteinExistence type="inferred from homology"/>
<reference evidence="5 6" key="1">
    <citation type="submission" date="2023-11" db="EMBL/GenBank/DDBJ databases">
        <title>Draft genome sequence of a psychrophilic Clostridium strain from permafrost water brine.</title>
        <authorList>
            <person name="Shcherbakova V.A."/>
            <person name="Trubitsyn V.E."/>
            <person name="Zakharyuk A.G."/>
        </authorList>
    </citation>
    <scope>NUCLEOTIDE SEQUENCE [LARGE SCALE GENOMIC DNA]</scope>
    <source>
        <strain evidence="5 6">14F</strain>
    </source>
</reference>
<dbReference type="Pfam" id="PF01408">
    <property type="entry name" value="GFO_IDH_MocA"/>
    <property type="match status" value="1"/>
</dbReference>
<dbReference type="InterPro" id="IPR004104">
    <property type="entry name" value="Gfo/Idh/MocA-like_OxRdtase_C"/>
</dbReference>
<evidence type="ECO:0000259" key="3">
    <source>
        <dbReference type="Pfam" id="PF01408"/>
    </source>
</evidence>
<feature type="domain" description="Gfo/Idh/MocA-like oxidoreductase N-terminal" evidence="3">
    <location>
        <begin position="5"/>
        <end position="124"/>
    </location>
</feature>
<protein>
    <submittedName>
        <fullName evidence="5">Gfo/Idh/MocA family oxidoreductase</fullName>
    </submittedName>
</protein>
<dbReference type="InterPro" id="IPR000683">
    <property type="entry name" value="Gfo/Idh/MocA-like_OxRdtase_N"/>
</dbReference>
<dbReference type="Pfam" id="PF02894">
    <property type="entry name" value="GFO_IDH_MocA_C"/>
    <property type="match status" value="1"/>
</dbReference>
<dbReference type="Proteomes" id="UP001498469">
    <property type="component" value="Unassembled WGS sequence"/>
</dbReference>
<sequence length="354" mass="39789">MNKIINVGLVGYGMAGKVFHAPIITTTSGLNLYKVYTTNEVAIKSLKESYSNVLISSNINELLNDPNIELVVIAVPNSLHYELAKKALENNKHVVVEKPFTVTTDEADKLIDLAKQNGKILTVHQNRRWDSDFKTVEKIVKSNLLGDVVEYEAHYDRFRDYFEENTWKEKKLPGTGILYNLGSHLIDQALFLFGLPTEVFGDLRIQRHDGIIIDNFEIILNYQNLKVTLKAGTLVKEISAHFTLLGTKGSFIKYGMDVQEESLKEGLSPNDLDNWGKEPESMNGKINTIIDGLHITGKIESEVGDYGAFYTNVYNSILGKDTLKVTASEARDTIKIIELAKKSSLKKQWVTYEG</sequence>
<feature type="domain" description="Gfo/Idh/MocA-like oxidoreductase C-terminal" evidence="4">
    <location>
        <begin position="140"/>
        <end position="351"/>
    </location>
</feature>
<evidence type="ECO:0000259" key="4">
    <source>
        <dbReference type="Pfam" id="PF02894"/>
    </source>
</evidence>
<evidence type="ECO:0000256" key="1">
    <source>
        <dbReference type="ARBA" id="ARBA00010928"/>
    </source>
</evidence>
<keyword evidence="2" id="KW-0560">Oxidoreductase</keyword>